<evidence type="ECO:0000259" key="7">
    <source>
        <dbReference type="PROSITE" id="PS50110"/>
    </source>
</evidence>
<evidence type="ECO:0000256" key="2">
    <source>
        <dbReference type="ARBA" id="ARBA00023012"/>
    </source>
</evidence>
<evidence type="ECO:0000313" key="10">
    <source>
        <dbReference type="Proteomes" id="UP000019151"/>
    </source>
</evidence>
<feature type="modified residue" description="4-aspartylphosphate" evidence="6">
    <location>
        <position position="52"/>
    </location>
</feature>
<dbReference type="GO" id="GO:0000156">
    <property type="term" value="F:phosphorelay response regulator activity"/>
    <property type="evidence" value="ECO:0007669"/>
    <property type="project" value="TreeGrafter"/>
</dbReference>
<dbReference type="eggNOG" id="COG3706">
    <property type="taxonomic scope" value="Bacteria"/>
</dbReference>
<dbReference type="SMART" id="SM00267">
    <property type="entry name" value="GGDEF"/>
    <property type="match status" value="1"/>
</dbReference>
<evidence type="ECO:0000256" key="4">
    <source>
        <dbReference type="ARBA" id="ARBA00023125"/>
    </source>
</evidence>
<dbReference type="STRING" id="861299.J421_2542"/>
<dbReference type="GO" id="GO:0005829">
    <property type="term" value="C:cytosol"/>
    <property type="evidence" value="ECO:0007669"/>
    <property type="project" value="TreeGrafter"/>
</dbReference>
<feature type="domain" description="Response regulatory" evidence="7">
    <location>
        <begin position="3"/>
        <end position="119"/>
    </location>
</feature>
<dbReference type="InterPro" id="IPR043128">
    <property type="entry name" value="Rev_trsase/Diguanyl_cyclase"/>
</dbReference>
<organism evidence="9 10">
    <name type="scientific">Gemmatirosa kalamazoonensis</name>
    <dbReference type="NCBI Taxonomy" id="861299"/>
    <lineage>
        <taxon>Bacteria</taxon>
        <taxon>Pseudomonadati</taxon>
        <taxon>Gemmatimonadota</taxon>
        <taxon>Gemmatimonadia</taxon>
        <taxon>Gemmatimonadales</taxon>
        <taxon>Gemmatimonadaceae</taxon>
        <taxon>Gemmatirosa</taxon>
    </lineage>
</organism>
<gene>
    <name evidence="9" type="ORF">J421_2542</name>
</gene>
<dbReference type="InterPro" id="IPR001789">
    <property type="entry name" value="Sig_transdc_resp-reg_receiver"/>
</dbReference>
<dbReference type="InterPro" id="IPR000160">
    <property type="entry name" value="GGDEF_dom"/>
</dbReference>
<evidence type="ECO:0000256" key="1">
    <source>
        <dbReference type="ARBA" id="ARBA00022553"/>
    </source>
</evidence>
<dbReference type="SMART" id="SM00448">
    <property type="entry name" value="REC"/>
    <property type="match status" value="1"/>
</dbReference>
<evidence type="ECO:0000256" key="5">
    <source>
        <dbReference type="ARBA" id="ARBA00023163"/>
    </source>
</evidence>
<accession>W0RG42</accession>
<dbReference type="KEGG" id="gba:J421_2542"/>
<keyword evidence="4" id="KW-0238">DNA-binding</keyword>
<dbReference type="GO" id="GO:0000976">
    <property type="term" value="F:transcription cis-regulatory region binding"/>
    <property type="evidence" value="ECO:0007669"/>
    <property type="project" value="TreeGrafter"/>
</dbReference>
<dbReference type="NCBIfam" id="TIGR00254">
    <property type="entry name" value="GGDEF"/>
    <property type="match status" value="1"/>
</dbReference>
<dbReference type="Gene3D" id="6.10.250.690">
    <property type="match status" value="1"/>
</dbReference>
<dbReference type="SUPFAM" id="SSF55073">
    <property type="entry name" value="Nucleotide cyclase"/>
    <property type="match status" value="1"/>
</dbReference>
<dbReference type="Gene3D" id="3.40.50.2300">
    <property type="match status" value="1"/>
</dbReference>
<dbReference type="Proteomes" id="UP000019151">
    <property type="component" value="Chromosome"/>
</dbReference>
<evidence type="ECO:0000256" key="3">
    <source>
        <dbReference type="ARBA" id="ARBA00023015"/>
    </source>
</evidence>
<keyword evidence="10" id="KW-1185">Reference proteome</keyword>
<keyword evidence="5" id="KW-0804">Transcription</keyword>
<evidence type="ECO:0000259" key="8">
    <source>
        <dbReference type="PROSITE" id="PS50887"/>
    </source>
</evidence>
<dbReference type="PROSITE" id="PS50110">
    <property type="entry name" value="RESPONSE_REGULATORY"/>
    <property type="match status" value="1"/>
</dbReference>
<sequence>MSFLLYADDHEHMRLMVRDVLQASGHEVALAVDGASALACVREREPDLLILDVSMPGLSGYEVCRVVKSNPFTARVPVLMLTGEADVDAKVTGFEAGADDYLTKPFDPRELRARVGALLRIVQREGERNPTSGLPGGRAIEEAITRRIDADQAFAVGYLDIDHFKPFNDVFGFAAADAVIRATGEALRDVVRDAGGAGDFVGHIGGDDFLLVTEADRGEAMARLCVRRFRALVRRIVGPDVAARGSFTAADRDGAERTFRLSSLSAAVLVVAPARYESAVALGERAAELKRRAKHAGGDTVLVDTL</sequence>
<dbReference type="GO" id="GO:0032993">
    <property type="term" value="C:protein-DNA complex"/>
    <property type="evidence" value="ECO:0007669"/>
    <property type="project" value="TreeGrafter"/>
</dbReference>
<keyword evidence="1 6" id="KW-0597">Phosphoprotein</keyword>
<dbReference type="PROSITE" id="PS50887">
    <property type="entry name" value="GGDEF"/>
    <property type="match status" value="1"/>
</dbReference>
<dbReference type="InterPro" id="IPR039420">
    <property type="entry name" value="WalR-like"/>
</dbReference>
<dbReference type="Gene3D" id="3.30.70.270">
    <property type="match status" value="1"/>
</dbReference>
<dbReference type="EMBL" id="CP007128">
    <property type="protein sequence ID" value="AHG90079.1"/>
    <property type="molecule type" value="Genomic_DNA"/>
</dbReference>
<dbReference type="InterPro" id="IPR011006">
    <property type="entry name" value="CheY-like_superfamily"/>
</dbReference>
<dbReference type="RefSeq" id="WP_025411554.1">
    <property type="nucleotide sequence ID" value="NZ_CP007128.1"/>
</dbReference>
<dbReference type="Pfam" id="PF00990">
    <property type="entry name" value="GGDEF"/>
    <property type="match status" value="1"/>
</dbReference>
<dbReference type="AlphaFoldDB" id="W0RG42"/>
<reference evidence="9 10" key="1">
    <citation type="journal article" date="2014" name="Genome Announc.">
        <title>Genome Sequence and Methylome of Soil Bacterium Gemmatirosa kalamazoonensis KBS708T, a Member of the Rarely Cultivated Gemmatimonadetes Phylum.</title>
        <authorList>
            <person name="Debruyn J.M."/>
            <person name="Radosevich M."/>
            <person name="Wommack K.E."/>
            <person name="Polson S.W."/>
            <person name="Hauser L.J."/>
            <person name="Fawaz M.N."/>
            <person name="Korlach J."/>
            <person name="Tsai Y.C."/>
        </authorList>
    </citation>
    <scope>NUCLEOTIDE SEQUENCE [LARGE SCALE GENOMIC DNA]</scope>
    <source>
        <strain evidence="9 10">KBS708</strain>
    </source>
</reference>
<keyword evidence="3" id="KW-0805">Transcription regulation</keyword>
<name>W0RG42_9BACT</name>
<keyword evidence="2" id="KW-0902">Two-component regulatory system</keyword>
<protein>
    <submittedName>
        <fullName evidence="9">Diguanylate cyclase</fullName>
    </submittedName>
</protein>
<evidence type="ECO:0000256" key="6">
    <source>
        <dbReference type="PROSITE-ProRule" id="PRU00169"/>
    </source>
</evidence>
<dbReference type="PANTHER" id="PTHR48111">
    <property type="entry name" value="REGULATOR OF RPOS"/>
    <property type="match status" value="1"/>
</dbReference>
<dbReference type="PANTHER" id="PTHR48111:SF1">
    <property type="entry name" value="TWO-COMPONENT RESPONSE REGULATOR ORR33"/>
    <property type="match status" value="1"/>
</dbReference>
<dbReference type="HOGENOM" id="CLU_000445_11_7_0"/>
<dbReference type="OrthoDB" id="9813903at2"/>
<evidence type="ECO:0000313" key="9">
    <source>
        <dbReference type="EMBL" id="AHG90079.1"/>
    </source>
</evidence>
<dbReference type="InParanoid" id="W0RG42"/>
<dbReference type="Pfam" id="PF00072">
    <property type="entry name" value="Response_reg"/>
    <property type="match status" value="1"/>
</dbReference>
<feature type="domain" description="GGDEF" evidence="8">
    <location>
        <begin position="152"/>
        <end position="306"/>
    </location>
</feature>
<dbReference type="CDD" id="cd01949">
    <property type="entry name" value="GGDEF"/>
    <property type="match status" value="1"/>
</dbReference>
<dbReference type="SUPFAM" id="SSF52172">
    <property type="entry name" value="CheY-like"/>
    <property type="match status" value="1"/>
</dbReference>
<proteinExistence type="predicted"/>
<dbReference type="InterPro" id="IPR029787">
    <property type="entry name" value="Nucleotide_cyclase"/>
</dbReference>
<dbReference type="GO" id="GO:0006355">
    <property type="term" value="P:regulation of DNA-templated transcription"/>
    <property type="evidence" value="ECO:0007669"/>
    <property type="project" value="TreeGrafter"/>
</dbReference>